<evidence type="ECO:0000313" key="11">
    <source>
        <dbReference type="EMBL" id="MFC4911028.1"/>
    </source>
</evidence>
<dbReference type="RefSeq" id="WP_378259675.1">
    <property type="nucleotide sequence ID" value="NZ_JBHSIT010000008.1"/>
</dbReference>
<reference evidence="12" key="1">
    <citation type="journal article" date="2019" name="Int. J. Syst. Evol. Microbiol.">
        <title>The Global Catalogue of Microorganisms (GCM) 10K type strain sequencing project: providing services to taxonomists for standard genome sequencing and annotation.</title>
        <authorList>
            <consortium name="The Broad Institute Genomics Platform"/>
            <consortium name="The Broad Institute Genome Sequencing Center for Infectious Disease"/>
            <person name="Wu L."/>
            <person name="Ma J."/>
        </authorList>
    </citation>
    <scope>NUCLEOTIDE SEQUENCE [LARGE SCALE GENOMIC DNA]</scope>
    <source>
        <strain evidence="12">KLKA75</strain>
    </source>
</reference>
<keyword evidence="8 9" id="KW-0472">Membrane</keyword>
<evidence type="ECO:0000256" key="10">
    <source>
        <dbReference type="SAM" id="MobiDB-lite"/>
    </source>
</evidence>
<sequence>MGELSPSHWLIVIIVALLLFGSAKLPKMARSLGQSARILKAEMNGLHDKDEAEDAPPAAAPQVAAPQPVTPQPVASQPVATQPAPQAAAAEAPRLVSQDGQAVDRRH</sequence>
<protein>
    <recommendedName>
        <fullName evidence="9">Sec-independent protein translocase protein TatA</fullName>
    </recommendedName>
</protein>
<evidence type="ECO:0000256" key="7">
    <source>
        <dbReference type="ARBA" id="ARBA00023010"/>
    </source>
</evidence>
<keyword evidence="3 9" id="KW-1003">Cell membrane</keyword>
<comment type="similarity">
    <text evidence="9">Belongs to the TatA/E family.</text>
</comment>
<evidence type="ECO:0000256" key="6">
    <source>
        <dbReference type="ARBA" id="ARBA00022989"/>
    </source>
</evidence>
<evidence type="ECO:0000256" key="4">
    <source>
        <dbReference type="ARBA" id="ARBA00022692"/>
    </source>
</evidence>
<evidence type="ECO:0000256" key="2">
    <source>
        <dbReference type="ARBA" id="ARBA00022448"/>
    </source>
</evidence>
<evidence type="ECO:0000313" key="12">
    <source>
        <dbReference type="Proteomes" id="UP001595872"/>
    </source>
</evidence>
<comment type="subunit">
    <text evidence="9">The Tat system comprises two distinct complexes: a TatABC complex, containing multiple copies of TatA, TatB and TatC subunits, and a separate TatA complex, containing only TatA subunits. Substrates initially bind to the TatABC complex, which probably triggers association of the separate TatA complex to form the active translocon.</text>
</comment>
<organism evidence="11 12">
    <name type="scientific">Actinomadura gamaensis</name>
    <dbReference type="NCBI Taxonomy" id="1763541"/>
    <lineage>
        <taxon>Bacteria</taxon>
        <taxon>Bacillati</taxon>
        <taxon>Actinomycetota</taxon>
        <taxon>Actinomycetes</taxon>
        <taxon>Streptosporangiales</taxon>
        <taxon>Thermomonosporaceae</taxon>
        <taxon>Actinomadura</taxon>
    </lineage>
</organism>
<keyword evidence="4 9" id="KW-0812">Transmembrane</keyword>
<evidence type="ECO:0000256" key="9">
    <source>
        <dbReference type="HAMAP-Rule" id="MF_00236"/>
    </source>
</evidence>
<name>A0ABV9U3J3_9ACTN</name>
<keyword evidence="6 9" id="KW-1133">Transmembrane helix</keyword>
<comment type="function">
    <text evidence="9">Part of the twin-arginine translocation (Tat) system that transports large folded proteins containing a characteristic twin-arginine motif in their signal peptide across membranes. TatA could form the protein-conducting channel of the Tat system.</text>
</comment>
<dbReference type="InterPro" id="IPR003369">
    <property type="entry name" value="TatA/B/E"/>
</dbReference>
<evidence type="ECO:0000256" key="8">
    <source>
        <dbReference type="ARBA" id="ARBA00023136"/>
    </source>
</evidence>
<evidence type="ECO:0000256" key="1">
    <source>
        <dbReference type="ARBA" id="ARBA00004162"/>
    </source>
</evidence>
<accession>A0ABV9U3J3</accession>
<dbReference type="NCBIfam" id="NF001854">
    <property type="entry name" value="PRK00575.1"/>
    <property type="match status" value="1"/>
</dbReference>
<feature type="region of interest" description="Disordered" evidence="10">
    <location>
        <begin position="43"/>
        <end position="107"/>
    </location>
</feature>
<dbReference type="HAMAP" id="MF_00236">
    <property type="entry name" value="TatA_E"/>
    <property type="match status" value="1"/>
</dbReference>
<gene>
    <name evidence="9 11" type="primary">tatA</name>
    <name evidence="11" type="ORF">ACFPCY_27220</name>
</gene>
<feature type="compositionally biased region" description="Low complexity" evidence="10">
    <location>
        <begin position="55"/>
        <end position="93"/>
    </location>
</feature>
<dbReference type="PANTHER" id="PTHR42982">
    <property type="entry name" value="SEC-INDEPENDENT PROTEIN TRANSLOCASE PROTEIN TATA"/>
    <property type="match status" value="1"/>
</dbReference>
<comment type="subcellular location">
    <subcellularLocation>
        <location evidence="1 9">Cell membrane</location>
        <topology evidence="1 9">Single-pass membrane protein</topology>
    </subcellularLocation>
</comment>
<dbReference type="InterPro" id="IPR006312">
    <property type="entry name" value="TatA/E"/>
</dbReference>
<feature type="transmembrane region" description="Helical" evidence="9">
    <location>
        <begin position="6"/>
        <end position="25"/>
    </location>
</feature>
<dbReference type="NCBIfam" id="TIGR01411">
    <property type="entry name" value="tatAE"/>
    <property type="match status" value="1"/>
</dbReference>
<proteinExistence type="inferred from homology"/>
<evidence type="ECO:0000256" key="3">
    <source>
        <dbReference type="ARBA" id="ARBA00022475"/>
    </source>
</evidence>
<evidence type="ECO:0000256" key="5">
    <source>
        <dbReference type="ARBA" id="ARBA00022927"/>
    </source>
</evidence>
<keyword evidence="5 9" id="KW-0653">Protein transport</keyword>
<keyword evidence="2 9" id="KW-0813">Transport</keyword>
<keyword evidence="7 9" id="KW-0811">Translocation</keyword>
<dbReference type="PANTHER" id="PTHR42982:SF8">
    <property type="entry name" value="SEC-INDEPENDENT PROTEIN TRANSLOCASE PROTEIN TATA"/>
    <property type="match status" value="1"/>
</dbReference>
<keyword evidence="12" id="KW-1185">Reference proteome</keyword>
<dbReference type="Pfam" id="PF02416">
    <property type="entry name" value="TatA_B_E"/>
    <property type="match status" value="1"/>
</dbReference>
<dbReference type="Proteomes" id="UP001595872">
    <property type="component" value="Unassembled WGS sequence"/>
</dbReference>
<comment type="caution">
    <text evidence="11">The sequence shown here is derived from an EMBL/GenBank/DDBJ whole genome shotgun (WGS) entry which is preliminary data.</text>
</comment>
<dbReference type="EMBL" id="JBHSIT010000008">
    <property type="protein sequence ID" value="MFC4911028.1"/>
    <property type="molecule type" value="Genomic_DNA"/>
</dbReference>
<dbReference type="Gene3D" id="1.20.5.3310">
    <property type="match status" value="1"/>
</dbReference>